<reference evidence="3" key="1">
    <citation type="submission" date="2016-10" db="EMBL/GenBank/DDBJ databases">
        <authorList>
            <person name="Varghese N."/>
            <person name="Submissions S."/>
        </authorList>
    </citation>
    <scope>NUCLEOTIDE SEQUENCE [LARGE SCALE GENOMIC DNA]</scope>
    <source>
        <strain evidence="3">CGMCC 4.578</strain>
    </source>
</reference>
<evidence type="ECO:0000313" key="3">
    <source>
        <dbReference type="Proteomes" id="UP000199028"/>
    </source>
</evidence>
<dbReference type="AlphaFoldDB" id="A0A1H9TP22"/>
<dbReference type="InterPro" id="IPR029787">
    <property type="entry name" value="Nucleotide_cyclase"/>
</dbReference>
<dbReference type="InterPro" id="IPR001054">
    <property type="entry name" value="A/G_cyclase"/>
</dbReference>
<organism evidence="2 3">
    <name type="scientific">Lentzea flaviverrucosa</name>
    <dbReference type="NCBI Taxonomy" id="200379"/>
    <lineage>
        <taxon>Bacteria</taxon>
        <taxon>Bacillati</taxon>
        <taxon>Actinomycetota</taxon>
        <taxon>Actinomycetes</taxon>
        <taxon>Pseudonocardiales</taxon>
        <taxon>Pseudonocardiaceae</taxon>
        <taxon>Lentzea</taxon>
    </lineage>
</organism>
<dbReference type="EMBL" id="FOFT01000008">
    <property type="protein sequence ID" value="SER98393.1"/>
    <property type="molecule type" value="Genomic_DNA"/>
</dbReference>
<dbReference type="GO" id="GO:0004016">
    <property type="term" value="F:adenylate cyclase activity"/>
    <property type="evidence" value="ECO:0007669"/>
    <property type="project" value="UniProtKB-ARBA"/>
</dbReference>
<dbReference type="GO" id="GO:0009190">
    <property type="term" value="P:cyclic nucleotide biosynthetic process"/>
    <property type="evidence" value="ECO:0007669"/>
    <property type="project" value="InterPro"/>
</dbReference>
<dbReference type="PROSITE" id="PS50125">
    <property type="entry name" value="GUANYLATE_CYCLASE_2"/>
    <property type="match status" value="1"/>
</dbReference>
<name>A0A1H9TP22_9PSEU</name>
<accession>A0A1H9TP22</accession>
<evidence type="ECO:0000313" key="2">
    <source>
        <dbReference type="EMBL" id="SER98393.1"/>
    </source>
</evidence>
<protein>
    <recommendedName>
        <fullName evidence="1">Guanylate cyclase domain-containing protein</fullName>
    </recommendedName>
</protein>
<proteinExistence type="predicted"/>
<sequence length="220" mass="24772">MMSGLLPEPRGDELLMVNTAHCTVIAVDIEGFGQRDPSDINQVRMRHGMYKAMHASFATAGIPWSSCRDEDRGDGMLILASADVRKRPFADHLPNALAEELSAHNRLHRPRERIRLRLALHAGEVNFDRHGVTGFSINHTYRLLDSEVLKSALGSSPAVLAIISSAWFYEDVIRRNELSRPNTYRRVDVTNKETRTEAWIRLVRPPVARRAQAPLSDQTA</sequence>
<dbReference type="GO" id="GO:0035556">
    <property type="term" value="P:intracellular signal transduction"/>
    <property type="evidence" value="ECO:0007669"/>
    <property type="project" value="InterPro"/>
</dbReference>
<gene>
    <name evidence="2" type="ORF">SAMN05216195_10854</name>
</gene>
<keyword evidence="3" id="KW-1185">Reference proteome</keyword>
<dbReference type="SUPFAM" id="SSF55073">
    <property type="entry name" value="Nucleotide cyclase"/>
    <property type="match status" value="1"/>
</dbReference>
<dbReference type="Proteomes" id="UP000199028">
    <property type="component" value="Unassembled WGS sequence"/>
</dbReference>
<dbReference type="Gene3D" id="3.30.70.1230">
    <property type="entry name" value="Nucleotide cyclase"/>
    <property type="match status" value="1"/>
</dbReference>
<evidence type="ECO:0000259" key="1">
    <source>
        <dbReference type="PROSITE" id="PS50125"/>
    </source>
</evidence>
<feature type="domain" description="Guanylate cyclase" evidence="1">
    <location>
        <begin position="23"/>
        <end position="144"/>
    </location>
</feature>